<dbReference type="PANTHER" id="PTHR30121:SF6">
    <property type="entry name" value="SLR6007 PROTEIN"/>
    <property type="match status" value="1"/>
</dbReference>
<dbReference type="Gene3D" id="3.40.50.300">
    <property type="entry name" value="P-loop containing nucleotide triphosphate hydrolases"/>
    <property type="match status" value="2"/>
</dbReference>
<dbReference type="STRING" id="1817841.A3B10_01270"/>
<dbReference type="EMBL" id="MFFB01000018">
    <property type="protein sequence ID" value="OGE94471.1"/>
    <property type="molecule type" value="Genomic_DNA"/>
</dbReference>
<protein>
    <recommendedName>
        <fullName evidence="1">Type IV secretion system coupling protein TraD DNA-binding domain-containing protein</fullName>
    </recommendedName>
</protein>
<comment type="caution">
    <text evidence="2">The sequence shown here is derived from an EMBL/GenBank/DDBJ whole genome shotgun (WGS) entry which is preliminary data.</text>
</comment>
<proteinExistence type="predicted"/>
<evidence type="ECO:0000313" key="3">
    <source>
        <dbReference type="Proteomes" id="UP000177281"/>
    </source>
</evidence>
<organism evidence="2 3">
    <name type="scientific">Candidatus Doudnabacteria bacterium RIFCSPLOWO2_01_FULL_44_21</name>
    <dbReference type="NCBI Taxonomy" id="1817841"/>
    <lineage>
        <taxon>Bacteria</taxon>
        <taxon>Candidatus Doudnaibacteriota</taxon>
    </lineage>
</organism>
<evidence type="ECO:0000313" key="2">
    <source>
        <dbReference type="EMBL" id="OGE94471.1"/>
    </source>
</evidence>
<dbReference type="InterPro" id="IPR027417">
    <property type="entry name" value="P-loop_NTPase"/>
</dbReference>
<dbReference type="Pfam" id="PF10412">
    <property type="entry name" value="TrwB_AAD_bind"/>
    <property type="match status" value="1"/>
</dbReference>
<sequence length="452" mass="51467">MPASGLLLGRNLYRGTETKIYIEQDDRRRHAYVIGRTGTGKTELMKNMAIQDIRNGEGICIVDPHGDLVEDVLRYIPKERADDVILFEPFDMERPLGLNMLEVKGPEQKDFAIQEMIAIFYKLFPPEMIGPMFEHNMRNVMLTLMEDVQYPGTIAEIPRMFTDTDFQRYKVSKVKDPIVRAFWEKEMAKTSDFHKSEMLGYLISKVGRFVENEMMRNIIGQPTSAFDFRKTMDEGKILLINLSKGKTGEVNAKLLGLIVVSKLQMAAMSRADVAEEQRRDFYLYVDEFQNFVTDSFATILSEARKYRLNLIMAHQFISQLSVEKEGTSTMDTRMRDAVFGNTGTMISFRIGVEDAEVMAKEFAPIFNEFDMVNIDRFNAYVKLMIKGTASRPFNMETYPKPSGGSVEVAGVIRNLSRLKYGRTRSEVQAEILDRTKLGSPAVSGVVGIEKTA</sequence>
<dbReference type="InterPro" id="IPR051162">
    <property type="entry name" value="T4SS_component"/>
</dbReference>
<feature type="domain" description="Type IV secretion system coupling protein TraD DNA-binding" evidence="1">
    <location>
        <begin position="20"/>
        <end position="321"/>
    </location>
</feature>
<dbReference type="Proteomes" id="UP000177281">
    <property type="component" value="Unassembled WGS sequence"/>
</dbReference>
<name>A0A1F5PX10_9BACT</name>
<dbReference type="SUPFAM" id="SSF52540">
    <property type="entry name" value="P-loop containing nucleoside triphosphate hydrolases"/>
    <property type="match status" value="1"/>
</dbReference>
<evidence type="ECO:0000259" key="1">
    <source>
        <dbReference type="Pfam" id="PF10412"/>
    </source>
</evidence>
<dbReference type="PANTHER" id="PTHR30121">
    <property type="entry name" value="UNCHARACTERIZED PROTEIN YJGR-RELATED"/>
    <property type="match status" value="1"/>
</dbReference>
<reference evidence="2 3" key="1">
    <citation type="journal article" date="2016" name="Nat. Commun.">
        <title>Thousands of microbial genomes shed light on interconnected biogeochemical processes in an aquifer system.</title>
        <authorList>
            <person name="Anantharaman K."/>
            <person name="Brown C.T."/>
            <person name="Hug L.A."/>
            <person name="Sharon I."/>
            <person name="Castelle C.J."/>
            <person name="Probst A.J."/>
            <person name="Thomas B.C."/>
            <person name="Singh A."/>
            <person name="Wilkins M.J."/>
            <person name="Karaoz U."/>
            <person name="Brodie E.L."/>
            <person name="Williams K.H."/>
            <person name="Hubbard S.S."/>
            <person name="Banfield J.F."/>
        </authorList>
    </citation>
    <scope>NUCLEOTIDE SEQUENCE [LARGE SCALE GENOMIC DNA]</scope>
</reference>
<dbReference type="AlphaFoldDB" id="A0A1F5PX10"/>
<gene>
    <name evidence="2" type="ORF">A3B10_01270</name>
</gene>
<dbReference type="InterPro" id="IPR019476">
    <property type="entry name" value="T4SS_TraD_DNA-bd"/>
</dbReference>
<accession>A0A1F5PX10</accession>